<gene>
    <name evidence="2" type="ORF">TBRA_LOCUS2926</name>
</gene>
<proteinExistence type="predicted"/>
<protein>
    <submittedName>
        <fullName evidence="2">Uncharacterized protein</fullName>
    </submittedName>
</protein>
<evidence type="ECO:0000313" key="2">
    <source>
        <dbReference type="EMBL" id="CAB0030942.1"/>
    </source>
</evidence>
<reference evidence="2 3" key="1">
    <citation type="submission" date="2020-02" db="EMBL/GenBank/DDBJ databases">
        <authorList>
            <person name="Ferguson B K."/>
        </authorList>
    </citation>
    <scope>NUCLEOTIDE SEQUENCE [LARGE SCALE GENOMIC DNA]</scope>
</reference>
<feature type="compositionally biased region" description="Polar residues" evidence="1">
    <location>
        <begin position="104"/>
        <end position="118"/>
    </location>
</feature>
<dbReference type="Proteomes" id="UP000479190">
    <property type="component" value="Unassembled WGS sequence"/>
</dbReference>
<name>A0A6H5I0Z0_9HYME</name>
<feature type="compositionally biased region" description="Basic and acidic residues" evidence="1">
    <location>
        <begin position="220"/>
        <end position="235"/>
    </location>
</feature>
<evidence type="ECO:0000256" key="1">
    <source>
        <dbReference type="SAM" id="MobiDB-lite"/>
    </source>
</evidence>
<feature type="region of interest" description="Disordered" evidence="1">
    <location>
        <begin position="104"/>
        <end position="157"/>
    </location>
</feature>
<keyword evidence="3" id="KW-1185">Reference proteome</keyword>
<sequence length="235" mass="25741">MRRSSSSNSQQPRVAGRRVRHEDPVPRSAKDLELSHQTSGCCRARRRTVSGHGHPTRNVGAGVPLERSSKPETTTATCLVTLHSIVNFSTSNDSGARSRWQAISSATSSVNPPQIRSTISRRARVKKRQDSTPSKPKPHKAKATNTFGRCRHGATWPNPGIAHSQRCAGVIPHPEATWTGTGSRFYRSSPKSAPRSDVTAPLPHTAQPETSMDMSPASTPREEPNTERKRPQLHE</sequence>
<accession>A0A6H5I0Z0</accession>
<feature type="compositionally biased region" description="Basic and acidic residues" evidence="1">
    <location>
        <begin position="20"/>
        <end position="34"/>
    </location>
</feature>
<feature type="compositionally biased region" description="Polar residues" evidence="1">
    <location>
        <begin position="207"/>
        <end position="218"/>
    </location>
</feature>
<evidence type="ECO:0000313" key="3">
    <source>
        <dbReference type="Proteomes" id="UP000479190"/>
    </source>
</evidence>
<feature type="region of interest" description="Disordered" evidence="1">
    <location>
        <begin position="1"/>
        <end position="72"/>
    </location>
</feature>
<dbReference type="AlphaFoldDB" id="A0A6H5I0Z0"/>
<organism evidence="2 3">
    <name type="scientific">Trichogramma brassicae</name>
    <dbReference type="NCBI Taxonomy" id="86971"/>
    <lineage>
        <taxon>Eukaryota</taxon>
        <taxon>Metazoa</taxon>
        <taxon>Ecdysozoa</taxon>
        <taxon>Arthropoda</taxon>
        <taxon>Hexapoda</taxon>
        <taxon>Insecta</taxon>
        <taxon>Pterygota</taxon>
        <taxon>Neoptera</taxon>
        <taxon>Endopterygota</taxon>
        <taxon>Hymenoptera</taxon>
        <taxon>Apocrita</taxon>
        <taxon>Proctotrupomorpha</taxon>
        <taxon>Chalcidoidea</taxon>
        <taxon>Trichogrammatidae</taxon>
        <taxon>Trichogramma</taxon>
    </lineage>
</organism>
<feature type="region of interest" description="Disordered" evidence="1">
    <location>
        <begin position="175"/>
        <end position="235"/>
    </location>
</feature>
<dbReference type="EMBL" id="CADCXV010000582">
    <property type="protein sequence ID" value="CAB0030942.1"/>
    <property type="molecule type" value="Genomic_DNA"/>
</dbReference>